<comment type="caution">
    <text evidence="2">The sequence shown here is derived from an EMBL/GenBank/DDBJ whole genome shotgun (WGS) entry which is preliminary data.</text>
</comment>
<feature type="signal peptide" evidence="1">
    <location>
        <begin position="1"/>
        <end position="23"/>
    </location>
</feature>
<dbReference type="AlphaFoldDB" id="A0A3A1NYM0"/>
<keyword evidence="1" id="KW-0732">Signal</keyword>
<sequence>MTKRSRWLAIAPLALVAAAPAVAEDAPNFEGFWGLSWSAGEPDAGMVAALPPNTVVIDDTGAAEFPSGEFGGLILTPEAKAHAETWRSEDDMTLDRVCLPPSIVYAVQGPFPFEVHQTPELIVFQYEYFDQTRLIFMDGRSAPEGLPHSKMGFSVGHWEGRDLVIETDHIAASTITNNGLDHTDDIRMVERYRLSEDGSRLLATQWFSDPAAIENNGARWIVWEKREGEHIYPYECDPTFALEYGAVKE</sequence>
<proteinExistence type="predicted"/>
<feature type="chain" id="PRO_5017177061" evidence="1">
    <location>
        <begin position="24"/>
        <end position="249"/>
    </location>
</feature>
<keyword evidence="3" id="KW-1185">Reference proteome</keyword>
<evidence type="ECO:0000313" key="3">
    <source>
        <dbReference type="Proteomes" id="UP000265366"/>
    </source>
</evidence>
<accession>A0A3A1NYM0</accession>
<dbReference type="OrthoDB" id="7054794at2"/>
<dbReference type="Proteomes" id="UP000265366">
    <property type="component" value="Unassembled WGS sequence"/>
</dbReference>
<gene>
    <name evidence="2" type="ORF">D2V17_19310</name>
</gene>
<name>A0A3A1NYM0_9SPHN</name>
<dbReference type="RefSeq" id="WP_119594772.1">
    <property type="nucleotide sequence ID" value="NZ_QXFM01000142.1"/>
</dbReference>
<dbReference type="EMBL" id="QXFM01000142">
    <property type="protein sequence ID" value="RIV80466.1"/>
    <property type="molecule type" value="Genomic_DNA"/>
</dbReference>
<organism evidence="2 3">
    <name type="scientific">Aurantiacibacter xanthus</name>
    <dbReference type="NCBI Taxonomy" id="1784712"/>
    <lineage>
        <taxon>Bacteria</taxon>
        <taxon>Pseudomonadati</taxon>
        <taxon>Pseudomonadota</taxon>
        <taxon>Alphaproteobacteria</taxon>
        <taxon>Sphingomonadales</taxon>
        <taxon>Erythrobacteraceae</taxon>
        <taxon>Aurantiacibacter</taxon>
    </lineage>
</organism>
<reference evidence="2 3" key="1">
    <citation type="submission" date="2018-08" db="EMBL/GenBank/DDBJ databases">
        <title>Erythrobacter zhengii sp.nov., a bacterium isolated from deep-sea sediment.</title>
        <authorList>
            <person name="Fang C."/>
            <person name="Wu Y.-H."/>
            <person name="Sun C."/>
            <person name="Wang H."/>
            <person name="Cheng H."/>
            <person name="Meng F.-X."/>
            <person name="Wang C.-S."/>
            <person name="Xu X.-W."/>
        </authorList>
    </citation>
    <scope>NUCLEOTIDE SEQUENCE [LARGE SCALE GENOMIC DNA]</scope>
    <source>
        <strain evidence="2 3">CCTCC AB 2015396</strain>
    </source>
</reference>
<evidence type="ECO:0000256" key="1">
    <source>
        <dbReference type="SAM" id="SignalP"/>
    </source>
</evidence>
<evidence type="ECO:0000313" key="2">
    <source>
        <dbReference type="EMBL" id="RIV80466.1"/>
    </source>
</evidence>
<protein>
    <submittedName>
        <fullName evidence="2">Uncharacterized protein</fullName>
    </submittedName>
</protein>